<evidence type="ECO:0000256" key="4">
    <source>
        <dbReference type="ARBA" id="ARBA00022729"/>
    </source>
</evidence>
<keyword evidence="6" id="KW-0325">Glycoprotein</keyword>
<dbReference type="EMBL" id="JBEDUW010000002">
    <property type="protein sequence ID" value="KAK9941499.1"/>
    <property type="molecule type" value="Genomic_DNA"/>
</dbReference>
<evidence type="ECO:0000256" key="3">
    <source>
        <dbReference type="ARBA" id="ARBA00022630"/>
    </source>
</evidence>
<sequence length="355" mass="38315">MAISPRNPFAQFFSFMCFLLPSLAEPTDKITSCLTLHNISNFTTYPNTENDSASYYKLLNFSIQNLRFAEPTVPKPIAIILPGSVEQLINTVFCSREVFLAIRVRCGGHSYEGTSSVAADGAPFVIIDMMNLNRVSVDLETETAWVEGGATLGETYHAIAKASRVHGFPAGSCPTVGAGGHIAGGGFGLLSRKYGLAADNVVDALLVDANGRLLDRQGMGEDVFWAIRGGEAKTIGTTGISATFKGFYLGPRSSALSILDHAFPDLGIIKEDCKEMSWIESIVFFSGLSNGSSVSDLRNRIAVEIARDWGEKYFLNNYDRLVKAKTIIDPSNVFSNQQGIPPVSCLSQPNSTAES</sequence>
<dbReference type="PROSITE" id="PS51387">
    <property type="entry name" value="FAD_PCMH"/>
    <property type="match status" value="1"/>
</dbReference>
<evidence type="ECO:0000256" key="5">
    <source>
        <dbReference type="ARBA" id="ARBA00022827"/>
    </source>
</evidence>
<dbReference type="PANTHER" id="PTHR32448">
    <property type="entry name" value="OS08G0158400 PROTEIN"/>
    <property type="match status" value="1"/>
</dbReference>
<dbReference type="Pfam" id="PF01565">
    <property type="entry name" value="FAD_binding_4"/>
    <property type="match status" value="1"/>
</dbReference>
<organism evidence="9 10">
    <name type="scientific">Rubus argutus</name>
    <name type="common">Southern blackberry</name>
    <dbReference type="NCBI Taxonomy" id="59490"/>
    <lineage>
        <taxon>Eukaryota</taxon>
        <taxon>Viridiplantae</taxon>
        <taxon>Streptophyta</taxon>
        <taxon>Embryophyta</taxon>
        <taxon>Tracheophyta</taxon>
        <taxon>Spermatophyta</taxon>
        <taxon>Magnoliopsida</taxon>
        <taxon>eudicotyledons</taxon>
        <taxon>Gunneridae</taxon>
        <taxon>Pentapetalae</taxon>
        <taxon>rosids</taxon>
        <taxon>fabids</taxon>
        <taxon>Rosales</taxon>
        <taxon>Rosaceae</taxon>
        <taxon>Rosoideae</taxon>
        <taxon>Rosoideae incertae sedis</taxon>
        <taxon>Rubus</taxon>
    </lineage>
</organism>
<keyword evidence="4 7" id="KW-0732">Signal</keyword>
<keyword evidence="3" id="KW-0285">Flavoprotein</keyword>
<dbReference type="GO" id="GO:0071949">
    <property type="term" value="F:FAD binding"/>
    <property type="evidence" value="ECO:0007669"/>
    <property type="project" value="InterPro"/>
</dbReference>
<dbReference type="Proteomes" id="UP001457282">
    <property type="component" value="Unassembled WGS sequence"/>
</dbReference>
<gene>
    <name evidence="9" type="ORF">M0R45_007205</name>
</gene>
<evidence type="ECO:0000256" key="6">
    <source>
        <dbReference type="ARBA" id="ARBA00023180"/>
    </source>
</evidence>
<dbReference type="GO" id="GO:0016491">
    <property type="term" value="F:oxidoreductase activity"/>
    <property type="evidence" value="ECO:0007669"/>
    <property type="project" value="InterPro"/>
</dbReference>
<evidence type="ECO:0000256" key="7">
    <source>
        <dbReference type="SAM" id="SignalP"/>
    </source>
</evidence>
<reference evidence="9 10" key="1">
    <citation type="journal article" date="2023" name="G3 (Bethesda)">
        <title>A chromosome-length genome assembly and annotation of blackberry (Rubus argutus, cv. 'Hillquist').</title>
        <authorList>
            <person name="Bruna T."/>
            <person name="Aryal R."/>
            <person name="Dudchenko O."/>
            <person name="Sargent D.J."/>
            <person name="Mead D."/>
            <person name="Buti M."/>
            <person name="Cavallini A."/>
            <person name="Hytonen T."/>
            <person name="Andres J."/>
            <person name="Pham M."/>
            <person name="Weisz D."/>
            <person name="Mascagni F."/>
            <person name="Usai G."/>
            <person name="Natali L."/>
            <person name="Bassil N."/>
            <person name="Fernandez G.E."/>
            <person name="Lomsadze A."/>
            <person name="Armour M."/>
            <person name="Olukolu B."/>
            <person name="Poorten T."/>
            <person name="Britton C."/>
            <person name="Davik J."/>
            <person name="Ashrafi H."/>
            <person name="Aiden E.L."/>
            <person name="Borodovsky M."/>
            <person name="Worthington M."/>
        </authorList>
    </citation>
    <scope>NUCLEOTIDE SEQUENCE [LARGE SCALE GENOMIC DNA]</scope>
    <source>
        <strain evidence="9">PI 553951</strain>
    </source>
</reference>
<comment type="cofactor">
    <cofactor evidence="1">
        <name>FAD</name>
        <dbReference type="ChEBI" id="CHEBI:57692"/>
    </cofactor>
</comment>
<keyword evidence="5" id="KW-0274">FAD</keyword>
<dbReference type="Gene3D" id="3.30.465.10">
    <property type="match status" value="1"/>
</dbReference>
<feature type="domain" description="FAD-binding PCMH-type" evidence="8">
    <location>
        <begin position="72"/>
        <end position="247"/>
    </location>
</feature>
<name>A0AAW1XXV4_RUBAR</name>
<dbReference type="InterPro" id="IPR016169">
    <property type="entry name" value="FAD-bd_PCMH_sub2"/>
</dbReference>
<dbReference type="InterPro" id="IPR016167">
    <property type="entry name" value="FAD-bd_PCMH_sub1"/>
</dbReference>
<protein>
    <recommendedName>
        <fullName evidence="8">FAD-binding PCMH-type domain-containing protein</fullName>
    </recommendedName>
</protein>
<evidence type="ECO:0000256" key="2">
    <source>
        <dbReference type="ARBA" id="ARBA00005466"/>
    </source>
</evidence>
<keyword evidence="10" id="KW-1185">Reference proteome</keyword>
<feature type="signal peptide" evidence="7">
    <location>
        <begin position="1"/>
        <end position="24"/>
    </location>
</feature>
<evidence type="ECO:0000256" key="1">
    <source>
        <dbReference type="ARBA" id="ARBA00001974"/>
    </source>
</evidence>
<dbReference type="InterPro" id="IPR016166">
    <property type="entry name" value="FAD-bd_PCMH"/>
</dbReference>
<proteinExistence type="inferred from homology"/>
<dbReference type="InterPro" id="IPR006094">
    <property type="entry name" value="Oxid_FAD_bind_N"/>
</dbReference>
<comment type="similarity">
    <text evidence="2">Belongs to the oxygen-dependent FAD-linked oxidoreductase family.</text>
</comment>
<dbReference type="AlphaFoldDB" id="A0AAW1XXV4"/>
<dbReference type="InterPro" id="IPR036318">
    <property type="entry name" value="FAD-bd_PCMH-like_sf"/>
</dbReference>
<dbReference type="SUPFAM" id="SSF56176">
    <property type="entry name" value="FAD-binding/transporter-associated domain-like"/>
    <property type="match status" value="1"/>
</dbReference>
<dbReference type="InterPro" id="IPR012951">
    <property type="entry name" value="BBE"/>
</dbReference>
<accession>A0AAW1XXV4</accession>
<comment type="caution">
    <text evidence="9">The sequence shown here is derived from an EMBL/GenBank/DDBJ whole genome shotgun (WGS) entry which is preliminary data.</text>
</comment>
<evidence type="ECO:0000313" key="10">
    <source>
        <dbReference type="Proteomes" id="UP001457282"/>
    </source>
</evidence>
<dbReference type="Gene3D" id="3.30.43.10">
    <property type="entry name" value="Uridine Diphospho-n-acetylenolpyruvylglucosamine Reductase, domain 2"/>
    <property type="match status" value="1"/>
</dbReference>
<dbReference type="Pfam" id="PF08031">
    <property type="entry name" value="BBE"/>
    <property type="match status" value="1"/>
</dbReference>
<feature type="chain" id="PRO_5043565029" description="FAD-binding PCMH-type domain-containing protein" evidence="7">
    <location>
        <begin position="25"/>
        <end position="355"/>
    </location>
</feature>
<evidence type="ECO:0000313" key="9">
    <source>
        <dbReference type="EMBL" id="KAK9941499.1"/>
    </source>
</evidence>
<evidence type="ECO:0000259" key="8">
    <source>
        <dbReference type="PROSITE" id="PS51387"/>
    </source>
</evidence>